<dbReference type="GeneID" id="36287067"/>
<dbReference type="Pfam" id="PF02852">
    <property type="entry name" value="Pyr_redox_dim"/>
    <property type="match status" value="1"/>
</dbReference>
<dbReference type="PROSITE" id="PS00076">
    <property type="entry name" value="PYRIDINE_REDOX_1"/>
    <property type="match status" value="1"/>
</dbReference>
<name>A0A177AF26_9PEZI</name>
<dbReference type="FunFam" id="3.50.50.60:FF:000671">
    <property type="entry name" value="Thioredoxin reductase 2, tandem duplicate 1"/>
    <property type="match status" value="1"/>
</dbReference>
<evidence type="ECO:0000256" key="19">
    <source>
        <dbReference type="PIRSR" id="PIRSR000350-4"/>
    </source>
</evidence>
<dbReference type="NCBIfam" id="NF004776">
    <property type="entry name" value="PRK06116.1"/>
    <property type="match status" value="1"/>
</dbReference>
<evidence type="ECO:0000256" key="15">
    <source>
        <dbReference type="ARBA" id="ARBA00049142"/>
    </source>
</evidence>
<dbReference type="EC" id="1.8.1.7" evidence="5 21"/>
<dbReference type="PANTHER" id="PTHR42737:SF2">
    <property type="entry name" value="GLUTATHIONE REDUCTASE"/>
    <property type="match status" value="1"/>
</dbReference>
<keyword evidence="14 20" id="KW-0676">Redox-active center</keyword>
<keyword evidence="11 20" id="KW-0560">Oxidoreductase</keyword>
<evidence type="ECO:0000256" key="3">
    <source>
        <dbReference type="ARBA" id="ARBA00007532"/>
    </source>
</evidence>
<dbReference type="PRINTS" id="PR00411">
    <property type="entry name" value="PNDRDTASEI"/>
</dbReference>
<dbReference type="FunFam" id="3.30.390.30:FF:000003">
    <property type="entry name" value="Glutathione reductase"/>
    <property type="match status" value="1"/>
</dbReference>
<dbReference type="Gene3D" id="3.30.390.30">
    <property type="match status" value="1"/>
</dbReference>
<dbReference type="InterPro" id="IPR012999">
    <property type="entry name" value="Pyr_OxRdtase_I_AS"/>
</dbReference>
<feature type="binding site" evidence="18">
    <location>
        <position position="315"/>
    </location>
    <ligand>
        <name>NAD(+)</name>
        <dbReference type="ChEBI" id="CHEBI:57540"/>
    </ligand>
</feature>
<dbReference type="GO" id="GO:0050660">
    <property type="term" value="F:flavin adenine dinucleotide binding"/>
    <property type="evidence" value="ECO:0007669"/>
    <property type="project" value="InterPro"/>
</dbReference>
<proteinExistence type="inferred from homology"/>
<dbReference type="Pfam" id="PF07992">
    <property type="entry name" value="Pyr_redox_2"/>
    <property type="match status" value="1"/>
</dbReference>
<evidence type="ECO:0000256" key="8">
    <source>
        <dbReference type="ARBA" id="ARBA00022630"/>
    </source>
</evidence>
<keyword evidence="18" id="KW-0547">Nucleotide-binding</keyword>
<dbReference type="Proteomes" id="UP000077154">
    <property type="component" value="Unassembled WGS sequence"/>
</dbReference>
<evidence type="ECO:0000256" key="10">
    <source>
        <dbReference type="ARBA" id="ARBA00022857"/>
    </source>
</evidence>
<evidence type="ECO:0000256" key="18">
    <source>
        <dbReference type="PIRSR" id="PIRSR000350-3"/>
    </source>
</evidence>
<keyword evidence="13" id="KW-1015">Disulfide bond</keyword>
<comment type="similarity">
    <text evidence="3 20">Belongs to the class-I pyridine nucleotide-disulfide oxidoreductase family.</text>
</comment>
<dbReference type="GO" id="GO:0005829">
    <property type="term" value="C:cytosol"/>
    <property type="evidence" value="ECO:0007669"/>
    <property type="project" value="TreeGrafter"/>
</dbReference>
<keyword evidence="7 21" id="KW-0963">Cytoplasm</keyword>
<dbReference type="RefSeq" id="XP_024325066.1">
    <property type="nucleotide sequence ID" value="XM_024467631.1"/>
</dbReference>
<feature type="disulfide bond" description="Redox-active" evidence="19">
    <location>
        <begin position="84"/>
        <end position="89"/>
    </location>
</feature>
<dbReference type="PIRSF" id="PIRSF000350">
    <property type="entry name" value="Mercury_reductase_MerA"/>
    <property type="match status" value="1"/>
</dbReference>
<dbReference type="eggNOG" id="KOG0405">
    <property type="taxonomic scope" value="Eukaryota"/>
</dbReference>
<evidence type="ECO:0000256" key="20">
    <source>
        <dbReference type="RuleBase" id="RU003691"/>
    </source>
</evidence>
<dbReference type="Gene3D" id="3.50.50.60">
    <property type="entry name" value="FAD/NAD(P)-binding domain"/>
    <property type="match status" value="2"/>
</dbReference>
<dbReference type="GO" id="GO:0034599">
    <property type="term" value="P:cellular response to oxidative stress"/>
    <property type="evidence" value="ECO:0007669"/>
    <property type="project" value="TreeGrafter"/>
</dbReference>
<dbReference type="GO" id="GO:0005739">
    <property type="term" value="C:mitochondrion"/>
    <property type="evidence" value="ECO:0007669"/>
    <property type="project" value="UniProtKB-SubCell"/>
</dbReference>
<evidence type="ECO:0000256" key="2">
    <source>
        <dbReference type="ARBA" id="ARBA00004496"/>
    </source>
</evidence>
<dbReference type="AlphaFoldDB" id="A0A177AF26"/>
<keyword evidence="9 18" id="KW-0274">FAD</keyword>
<evidence type="ECO:0000259" key="23">
    <source>
        <dbReference type="Pfam" id="PF07992"/>
    </source>
</evidence>
<evidence type="ECO:0000256" key="6">
    <source>
        <dbReference type="ARBA" id="ARBA00017111"/>
    </source>
</evidence>
<keyword evidence="18" id="KW-0520">NAD</keyword>
<organism evidence="24">
    <name type="scientific">Pseudogymnoascus destructans</name>
    <dbReference type="NCBI Taxonomy" id="655981"/>
    <lineage>
        <taxon>Eukaryota</taxon>
        <taxon>Fungi</taxon>
        <taxon>Dikarya</taxon>
        <taxon>Ascomycota</taxon>
        <taxon>Pezizomycotina</taxon>
        <taxon>Leotiomycetes</taxon>
        <taxon>Thelebolales</taxon>
        <taxon>Thelebolaceae</taxon>
        <taxon>Pseudogymnoascus</taxon>
    </lineage>
</organism>
<comment type="subunit">
    <text evidence="4">Homodimer.</text>
</comment>
<evidence type="ECO:0000259" key="22">
    <source>
        <dbReference type="Pfam" id="PF02852"/>
    </source>
</evidence>
<keyword evidence="10 21" id="KW-0521">NADP</keyword>
<dbReference type="PANTHER" id="PTHR42737">
    <property type="entry name" value="GLUTATHIONE REDUCTASE"/>
    <property type="match status" value="1"/>
</dbReference>
<accession>A0A177AF26</accession>
<dbReference type="OrthoDB" id="5956163at2759"/>
<dbReference type="VEuPathDB" id="FungiDB:GMDG_03629"/>
<gene>
    <name evidence="24" type="primary">GLR1</name>
    <name evidence="24" type="ORF">VC83_03994</name>
</gene>
<evidence type="ECO:0000256" key="5">
    <source>
        <dbReference type="ARBA" id="ARBA00012607"/>
    </source>
</evidence>
<comment type="function">
    <text evidence="16 21">Catalyzes the reduction of glutathione disulfide (GSSG) to reduced glutathione (GSH). Constitutes the major mechanism to maintain a high GSH:GSSG ratio in the cytosol.</text>
</comment>
<comment type="catalytic activity">
    <reaction evidence="15 21">
        <text>2 glutathione + NADP(+) = glutathione disulfide + NADPH + H(+)</text>
        <dbReference type="Rhea" id="RHEA:11740"/>
        <dbReference type="ChEBI" id="CHEBI:15378"/>
        <dbReference type="ChEBI" id="CHEBI:57783"/>
        <dbReference type="ChEBI" id="CHEBI:57925"/>
        <dbReference type="ChEBI" id="CHEBI:58297"/>
        <dbReference type="ChEBI" id="CHEBI:58349"/>
        <dbReference type="EC" id="1.8.1.7"/>
    </reaction>
</comment>
<dbReference type="GO" id="GO:0045454">
    <property type="term" value="P:cell redox homeostasis"/>
    <property type="evidence" value="ECO:0007669"/>
    <property type="project" value="InterPro"/>
</dbReference>
<evidence type="ECO:0000256" key="1">
    <source>
        <dbReference type="ARBA" id="ARBA00004173"/>
    </source>
</evidence>
<evidence type="ECO:0000256" key="9">
    <source>
        <dbReference type="ARBA" id="ARBA00022827"/>
    </source>
</evidence>
<comment type="subcellular location">
    <subcellularLocation>
        <location evidence="2 21">Cytoplasm</location>
    </subcellularLocation>
    <subcellularLocation>
        <location evidence="1">Mitochondrion</location>
    </subcellularLocation>
</comment>
<feature type="binding site" evidence="18">
    <location>
        <begin position="222"/>
        <end position="229"/>
    </location>
    <ligand>
        <name>NAD(+)</name>
        <dbReference type="ChEBI" id="CHEBI:57540"/>
    </ligand>
</feature>
<evidence type="ECO:0000256" key="13">
    <source>
        <dbReference type="ARBA" id="ARBA00023157"/>
    </source>
</evidence>
<reference evidence="24" key="1">
    <citation type="submission" date="2016-03" db="EMBL/GenBank/DDBJ databases">
        <title>Updated assembly of Pseudogymnoascus destructans, the fungus causing white-nose syndrome of bats.</title>
        <authorList>
            <person name="Palmer J.M."/>
            <person name="Drees K.P."/>
            <person name="Foster J.T."/>
            <person name="Lindner D.L."/>
        </authorList>
    </citation>
    <scope>NUCLEOTIDE SEQUENCE [LARGE SCALE GENOMIC DNA]</scope>
    <source>
        <strain evidence="24">20631-21</strain>
    </source>
</reference>
<evidence type="ECO:0000256" key="21">
    <source>
        <dbReference type="RuleBase" id="RU365016"/>
    </source>
</evidence>
<feature type="binding site" evidence="18">
    <location>
        <position position="93"/>
    </location>
    <ligand>
        <name>FAD</name>
        <dbReference type="ChEBI" id="CHEBI:57692"/>
    </ligand>
</feature>
<dbReference type="FunFam" id="3.50.50.60:FF:000235">
    <property type="entry name" value="Glutathione reductase"/>
    <property type="match status" value="1"/>
</dbReference>
<feature type="domain" description="Pyridine nucleotide-disulphide oxidoreductase dimerisation" evidence="22">
    <location>
        <begin position="394"/>
        <end position="505"/>
    </location>
</feature>
<dbReference type="InterPro" id="IPR001100">
    <property type="entry name" value="Pyr_nuc-diS_OxRdtase"/>
</dbReference>
<protein>
    <recommendedName>
        <fullName evidence="6 21">Glutathione reductase</fullName>
        <ecNumber evidence="5 21">1.8.1.7</ecNumber>
    </recommendedName>
</protein>
<evidence type="ECO:0000256" key="12">
    <source>
        <dbReference type="ARBA" id="ARBA00023128"/>
    </source>
</evidence>
<dbReference type="SUPFAM" id="SSF55424">
    <property type="entry name" value="FAD/NAD-linked reductases, dimerisation (C-terminal) domain"/>
    <property type="match status" value="1"/>
</dbReference>
<dbReference type="GO" id="GO:0006749">
    <property type="term" value="P:glutathione metabolic process"/>
    <property type="evidence" value="ECO:0007669"/>
    <property type="project" value="InterPro"/>
</dbReference>
<dbReference type="PRINTS" id="PR00368">
    <property type="entry name" value="FADPNR"/>
</dbReference>
<dbReference type="InterPro" id="IPR004099">
    <property type="entry name" value="Pyr_nucl-diS_OxRdtase_dimer"/>
</dbReference>
<sequence length="507" mass="54908">MNAFTILSRAAPIRASSSAKTSSRLVSVSRHFSSTTRIMAPIVKECDFLVIGGGSGGLACARRASGMYGIKTIAVEAKRLGGTCVNVGCVPKKVTWNAAAIAETIHEAKAYGFSVEETAPFNWPAFKTKRDAYIKRLNGIYARNLDNDKVEHIHGYATVTGKNEATVKLNDGTEATIRAKKILLAVGGHPIIPQDVPGAEHGTDSDGFFDIETQPKKVALVGAGYIAIEFAGMFNALGTETHLFIRHDKFLRSFDPMLQDAIVAEYERLGIKIHKLSKQNKIEKDAKTGQLSIHYEDSEGAGVLENVDSLIWAIGRAPEVKRLGLESVGVKQDAKGQIVADEYQNTNVENIYSIGDVVGKWELTPVAIAAGRRLADRLFGGPQFVNSKLDYENIPSVVFAHPEVGSIGLTEPEAITKYGKDDIKVYNTSFTAMYYAMMEPEDKGPTKYKLICQGPNEKVVGLHILGLGSGEMLQGFGVAIKMGATKKDFDSVVAIHPTSAEELVTLK</sequence>
<dbReference type="InterPro" id="IPR016156">
    <property type="entry name" value="FAD/NAD-linked_Rdtase_dimer_sf"/>
</dbReference>
<dbReference type="GO" id="GO:0050661">
    <property type="term" value="F:NADP binding"/>
    <property type="evidence" value="ECO:0007669"/>
    <property type="project" value="InterPro"/>
</dbReference>
<evidence type="ECO:0000256" key="16">
    <source>
        <dbReference type="ARBA" id="ARBA00056905"/>
    </source>
</evidence>
<keyword evidence="12" id="KW-0496">Mitochondrion</keyword>
<evidence type="ECO:0000256" key="7">
    <source>
        <dbReference type="ARBA" id="ARBA00022490"/>
    </source>
</evidence>
<dbReference type="SUPFAM" id="SSF51905">
    <property type="entry name" value="FAD/NAD(P)-binding domain"/>
    <property type="match status" value="1"/>
</dbReference>
<feature type="binding site" evidence="18">
    <location>
        <position position="356"/>
    </location>
    <ligand>
        <name>FAD</name>
        <dbReference type="ChEBI" id="CHEBI:57692"/>
    </ligand>
</feature>
<dbReference type="InterPro" id="IPR006322">
    <property type="entry name" value="Glutathione_Rdtase_euk/bac"/>
</dbReference>
<comment type="cofactor">
    <cofactor evidence="18">
        <name>FAD</name>
        <dbReference type="ChEBI" id="CHEBI:57692"/>
    </cofactor>
    <text evidence="18">Binds 1 FAD per subunit.</text>
</comment>
<dbReference type="InterPro" id="IPR023753">
    <property type="entry name" value="FAD/NAD-binding_dom"/>
</dbReference>
<dbReference type="InterPro" id="IPR036188">
    <property type="entry name" value="FAD/NAD-bd_sf"/>
</dbReference>
<dbReference type="InterPro" id="IPR046952">
    <property type="entry name" value="GSHR/TRXR-like"/>
</dbReference>
<keyword evidence="8 20" id="KW-0285">Flavoprotein</keyword>
<dbReference type="NCBIfam" id="TIGR01421">
    <property type="entry name" value="gluta_reduc_1"/>
    <property type="match status" value="1"/>
</dbReference>
<evidence type="ECO:0000256" key="17">
    <source>
        <dbReference type="PIRSR" id="PIRSR000350-2"/>
    </source>
</evidence>
<feature type="domain" description="FAD/NAD(P)-binding" evidence="23">
    <location>
        <begin position="47"/>
        <end position="371"/>
    </location>
</feature>
<evidence type="ECO:0000256" key="4">
    <source>
        <dbReference type="ARBA" id="ARBA00011738"/>
    </source>
</evidence>
<evidence type="ECO:0000256" key="14">
    <source>
        <dbReference type="ARBA" id="ARBA00023284"/>
    </source>
</evidence>
<evidence type="ECO:0000313" key="24">
    <source>
        <dbReference type="EMBL" id="OAF59783.1"/>
    </source>
</evidence>
<feature type="active site" description="Proton acceptor" evidence="17">
    <location>
        <position position="496"/>
    </location>
</feature>
<dbReference type="EMBL" id="KV441393">
    <property type="protein sequence ID" value="OAF59783.1"/>
    <property type="molecule type" value="Genomic_DNA"/>
</dbReference>
<evidence type="ECO:0000256" key="11">
    <source>
        <dbReference type="ARBA" id="ARBA00023002"/>
    </source>
</evidence>
<dbReference type="GO" id="GO:0004362">
    <property type="term" value="F:glutathione-disulfide reductase (NADPH) activity"/>
    <property type="evidence" value="ECO:0007669"/>
    <property type="project" value="UniProtKB-EC"/>
</dbReference>